<dbReference type="RefSeq" id="WP_095611149.1">
    <property type="nucleotide sequence ID" value="NZ_NMPM01000048.1"/>
</dbReference>
<comment type="caution">
    <text evidence="9">The sequence shown here is derived from an EMBL/GenBank/DDBJ whole genome shotgun (WGS) entry which is preliminary data.</text>
</comment>
<dbReference type="GO" id="GO:0046872">
    <property type="term" value="F:metal ion binding"/>
    <property type="evidence" value="ECO:0007669"/>
    <property type="project" value="UniProtKB-KW"/>
</dbReference>
<keyword evidence="10" id="KW-1185">Reference proteome</keyword>
<dbReference type="EMBL" id="NMPM01000048">
    <property type="protein sequence ID" value="PAV25804.1"/>
    <property type="molecule type" value="Genomic_DNA"/>
</dbReference>
<dbReference type="AlphaFoldDB" id="A0A2A2I3C9"/>
<dbReference type="EC" id="3.5.1.19" evidence="6"/>
<name>A0A2A2I3C9_9GAMM</name>
<dbReference type="InterPro" id="IPR000868">
    <property type="entry name" value="Isochorismatase-like_dom"/>
</dbReference>
<evidence type="ECO:0000256" key="6">
    <source>
        <dbReference type="ARBA" id="ARBA00039017"/>
    </source>
</evidence>
<protein>
    <recommendedName>
        <fullName evidence="6">nicotinamidase</fullName>
        <ecNumber evidence="6">3.5.1.19</ecNumber>
    </recommendedName>
    <alternativeName>
        <fullName evidence="7">Nicotinamide deamidase</fullName>
    </alternativeName>
</protein>
<evidence type="ECO:0000313" key="9">
    <source>
        <dbReference type="EMBL" id="PAV25804.1"/>
    </source>
</evidence>
<accession>A0A2A2I3C9</accession>
<dbReference type="SUPFAM" id="SSF52499">
    <property type="entry name" value="Isochorismatase-like hydrolases"/>
    <property type="match status" value="1"/>
</dbReference>
<dbReference type="PANTHER" id="PTHR11080:SF2">
    <property type="entry name" value="LD05707P"/>
    <property type="match status" value="1"/>
</dbReference>
<dbReference type="Pfam" id="PF00857">
    <property type="entry name" value="Isochorismatase"/>
    <property type="match status" value="1"/>
</dbReference>
<dbReference type="GO" id="GO:0008936">
    <property type="term" value="F:nicotinamidase activity"/>
    <property type="evidence" value="ECO:0007669"/>
    <property type="project" value="UniProtKB-EC"/>
</dbReference>
<keyword evidence="4" id="KW-0378">Hydrolase</keyword>
<comment type="similarity">
    <text evidence="1">Belongs to the isochorismatase family.</text>
</comment>
<dbReference type="PANTHER" id="PTHR11080">
    <property type="entry name" value="PYRAZINAMIDASE/NICOTINAMIDASE"/>
    <property type="match status" value="1"/>
</dbReference>
<evidence type="ECO:0000256" key="4">
    <source>
        <dbReference type="ARBA" id="ARBA00022801"/>
    </source>
</evidence>
<evidence type="ECO:0000259" key="8">
    <source>
        <dbReference type="Pfam" id="PF00857"/>
    </source>
</evidence>
<reference evidence="9 10" key="1">
    <citation type="submission" date="2017-07" db="EMBL/GenBank/DDBJ databases">
        <title>Tamlnaduibacter salinus (Mi-7) genome sequencing.</title>
        <authorList>
            <person name="Verma A."/>
            <person name="Krishnamurthi S."/>
        </authorList>
    </citation>
    <scope>NUCLEOTIDE SEQUENCE [LARGE SCALE GENOMIC DNA]</scope>
    <source>
        <strain evidence="9 10">Mi-7</strain>
    </source>
</reference>
<gene>
    <name evidence="9" type="ORF">CF392_09130</name>
</gene>
<dbReference type="InterPro" id="IPR052347">
    <property type="entry name" value="Isochorismatase_Nicotinamidase"/>
</dbReference>
<keyword evidence="2" id="KW-0662">Pyridine nucleotide biosynthesis</keyword>
<keyword evidence="3" id="KW-0479">Metal-binding</keyword>
<evidence type="ECO:0000256" key="7">
    <source>
        <dbReference type="ARBA" id="ARBA00043224"/>
    </source>
</evidence>
<comment type="pathway">
    <text evidence="5">Cofactor biosynthesis; nicotinate biosynthesis; nicotinate from nicotinamide: step 1/1.</text>
</comment>
<dbReference type="InterPro" id="IPR036380">
    <property type="entry name" value="Isochorismatase-like_sf"/>
</dbReference>
<feature type="domain" description="Isochorismatase-like" evidence="8">
    <location>
        <begin position="7"/>
        <end position="182"/>
    </location>
</feature>
<sequence length="183" mass="19612">MSATPKTALLLVDVQYDFCEGGSLSVPDSQAIFPAINRLIAEAEEAREPILASRDWHPVDHCSFESRGGPWPVHCIQDSHGAAFHEEMDLPDDAVRVSKGTSFDQDNYSAFDGTGLSGYLRRLGVEQVRIAGLALDVCVQATVDDALGEGFGVELVADATRAVEPEATNRVLGTLKDAGARIV</sequence>
<evidence type="ECO:0000256" key="2">
    <source>
        <dbReference type="ARBA" id="ARBA00022642"/>
    </source>
</evidence>
<proteinExistence type="inferred from homology"/>
<organism evidence="9 10">
    <name type="scientific">Tamilnaduibacter salinus</name>
    <dbReference type="NCBI Taxonomy" id="1484056"/>
    <lineage>
        <taxon>Bacteria</taxon>
        <taxon>Pseudomonadati</taxon>
        <taxon>Pseudomonadota</taxon>
        <taxon>Gammaproteobacteria</taxon>
        <taxon>Pseudomonadales</taxon>
        <taxon>Marinobacteraceae</taxon>
        <taxon>Tamilnaduibacter</taxon>
    </lineage>
</organism>
<dbReference type="GO" id="GO:0019363">
    <property type="term" value="P:pyridine nucleotide biosynthetic process"/>
    <property type="evidence" value="ECO:0007669"/>
    <property type="project" value="UniProtKB-KW"/>
</dbReference>
<dbReference type="Proteomes" id="UP000218332">
    <property type="component" value="Unassembled WGS sequence"/>
</dbReference>
<dbReference type="Gene3D" id="3.40.50.850">
    <property type="entry name" value="Isochorismatase-like"/>
    <property type="match status" value="1"/>
</dbReference>
<evidence type="ECO:0000256" key="5">
    <source>
        <dbReference type="ARBA" id="ARBA00037900"/>
    </source>
</evidence>
<evidence type="ECO:0000313" key="10">
    <source>
        <dbReference type="Proteomes" id="UP000218332"/>
    </source>
</evidence>
<evidence type="ECO:0000256" key="3">
    <source>
        <dbReference type="ARBA" id="ARBA00022723"/>
    </source>
</evidence>
<evidence type="ECO:0000256" key="1">
    <source>
        <dbReference type="ARBA" id="ARBA00006336"/>
    </source>
</evidence>